<dbReference type="KEGG" id="bvi:Bcep1808_5238"/>
<feature type="region of interest" description="Disordered" evidence="1">
    <location>
        <begin position="28"/>
        <end position="75"/>
    </location>
</feature>
<evidence type="ECO:0000313" key="2">
    <source>
        <dbReference type="EMBL" id="ABO58187.1"/>
    </source>
</evidence>
<dbReference type="EMBL" id="CP000615">
    <property type="protein sequence ID" value="ABO58187.1"/>
    <property type="molecule type" value="Genomic_DNA"/>
</dbReference>
<dbReference type="HOGENOM" id="CLU_1913182_0_0_4"/>
<protein>
    <submittedName>
        <fullName evidence="2">Uncharacterized protein</fullName>
    </submittedName>
</protein>
<gene>
    <name evidence="2" type="ordered locus">Bcep1808_5238</name>
</gene>
<dbReference type="Proteomes" id="UP000002287">
    <property type="component" value="Chromosome 2"/>
</dbReference>
<dbReference type="AlphaFoldDB" id="A4JPI4"/>
<evidence type="ECO:0000313" key="3">
    <source>
        <dbReference type="Proteomes" id="UP000002287"/>
    </source>
</evidence>
<accession>A4JPI4</accession>
<proteinExistence type="predicted"/>
<evidence type="ECO:0000256" key="1">
    <source>
        <dbReference type="SAM" id="MobiDB-lite"/>
    </source>
</evidence>
<organism evidence="2 3">
    <name type="scientific">Burkholderia vietnamiensis (strain G4 / LMG 22486)</name>
    <name type="common">Burkholderia cepacia (strain R1808)</name>
    <dbReference type="NCBI Taxonomy" id="269482"/>
    <lineage>
        <taxon>Bacteria</taxon>
        <taxon>Pseudomonadati</taxon>
        <taxon>Pseudomonadota</taxon>
        <taxon>Betaproteobacteria</taxon>
        <taxon>Burkholderiales</taxon>
        <taxon>Burkholderiaceae</taxon>
        <taxon>Burkholderia</taxon>
        <taxon>Burkholderia cepacia complex</taxon>
    </lineage>
</organism>
<reference evidence="3" key="1">
    <citation type="submission" date="2007-03" db="EMBL/GenBank/DDBJ databases">
        <title>Complete sequence of chromosome 2 of Burkholderia vietnamiensis G4.</title>
        <authorList>
            <consortium name="US DOE Joint Genome Institute"/>
            <person name="Copeland A."/>
            <person name="Lucas S."/>
            <person name="Lapidus A."/>
            <person name="Barry K."/>
            <person name="Detter J.C."/>
            <person name="Glavina del Rio T."/>
            <person name="Hammon N."/>
            <person name="Israni S."/>
            <person name="Dalin E."/>
            <person name="Tice H."/>
            <person name="Pitluck S."/>
            <person name="Chain P."/>
            <person name="Malfatti S."/>
            <person name="Shin M."/>
            <person name="Vergez L."/>
            <person name="Schmutz J."/>
            <person name="Larimer F."/>
            <person name="Land M."/>
            <person name="Hauser L."/>
            <person name="Kyrpides N."/>
            <person name="Tiedje J."/>
            <person name="Richardson P."/>
        </authorList>
    </citation>
    <scope>NUCLEOTIDE SEQUENCE [LARGE SCALE GENOMIC DNA]</scope>
    <source>
        <strain evidence="3">G4 / LMG 22486</strain>
    </source>
</reference>
<name>A4JPI4_BURVG</name>
<sequence length="132" mass="15128">MHRLAALTYLDGTKYALPQTFLCERPARRRTRAAAARPANTRGRRRRSSSVVDGMRPAMRARRKPARSRGMPCRNVRGPRFRMRIVCVAITALRRCTCLQRRQTYAARRASRDARRAMRAARPSSDAIGKFL</sequence>